<dbReference type="InterPro" id="IPR036683">
    <property type="entry name" value="CO_DH_flav_C_dom_sf"/>
</dbReference>
<gene>
    <name evidence="4" type="ORF">Q4T40_19715</name>
</gene>
<dbReference type="Gene3D" id="3.30.390.50">
    <property type="entry name" value="CO dehydrogenase flavoprotein, C-terminal domain"/>
    <property type="match status" value="1"/>
</dbReference>
<protein>
    <submittedName>
        <fullName evidence="4">Xanthine dehydrogenase family protein subunit M</fullName>
    </submittedName>
</protein>
<proteinExistence type="predicted"/>
<dbReference type="InterPro" id="IPR036318">
    <property type="entry name" value="FAD-bd_PCMH-like_sf"/>
</dbReference>
<dbReference type="Pfam" id="PF03450">
    <property type="entry name" value="CO_deh_flav_C"/>
    <property type="match status" value="1"/>
</dbReference>
<dbReference type="Proteomes" id="UP001254848">
    <property type="component" value="Unassembled WGS sequence"/>
</dbReference>
<dbReference type="Gene3D" id="3.30.465.10">
    <property type="match status" value="1"/>
</dbReference>
<evidence type="ECO:0000313" key="4">
    <source>
        <dbReference type="EMBL" id="MDT8903460.1"/>
    </source>
</evidence>
<dbReference type="InterPro" id="IPR005107">
    <property type="entry name" value="CO_DH_flav_C"/>
</dbReference>
<evidence type="ECO:0000256" key="1">
    <source>
        <dbReference type="ARBA" id="ARBA00022630"/>
    </source>
</evidence>
<dbReference type="EMBL" id="JAUOZS010000001">
    <property type="protein sequence ID" value="MDT8903460.1"/>
    <property type="molecule type" value="Genomic_DNA"/>
</dbReference>
<dbReference type="Gene3D" id="3.30.43.10">
    <property type="entry name" value="Uridine Diphospho-n-acetylenolpyruvylglucosamine Reductase, domain 2"/>
    <property type="match status" value="1"/>
</dbReference>
<evidence type="ECO:0000313" key="5">
    <source>
        <dbReference type="Proteomes" id="UP001254848"/>
    </source>
</evidence>
<keyword evidence="2" id="KW-0560">Oxidoreductase</keyword>
<dbReference type="Pfam" id="PF00941">
    <property type="entry name" value="FAD_binding_5"/>
    <property type="match status" value="1"/>
</dbReference>
<comment type="caution">
    <text evidence="4">The sequence shown here is derived from an EMBL/GenBank/DDBJ whole genome shotgun (WGS) entry which is preliminary data.</text>
</comment>
<keyword evidence="1" id="KW-0285">Flavoprotein</keyword>
<name>A0ABU3P485_9FIRM</name>
<dbReference type="InterPro" id="IPR016166">
    <property type="entry name" value="FAD-bd_PCMH"/>
</dbReference>
<reference evidence="4 5" key="1">
    <citation type="submission" date="2023-07" db="EMBL/GenBank/DDBJ databases">
        <title>The novel representative of Negativicutes class, Anaeroselena agilis gen. nov. sp. nov.</title>
        <authorList>
            <person name="Prokofeva M.I."/>
            <person name="Elcheninov A.G."/>
            <person name="Klyukina A."/>
            <person name="Kublanov I.V."/>
            <person name="Frolov E.N."/>
            <person name="Podosokorskaya O.A."/>
        </authorList>
    </citation>
    <scope>NUCLEOTIDE SEQUENCE [LARGE SCALE GENOMIC DNA]</scope>
    <source>
        <strain evidence="4 5">4137-cl</strain>
    </source>
</reference>
<organism evidence="4 5">
    <name type="scientific">Anaeroselena agilis</name>
    <dbReference type="NCBI Taxonomy" id="3063788"/>
    <lineage>
        <taxon>Bacteria</taxon>
        <taxon>Bacillati</taxon>
        <taxon>Bacillota</taxon>
        <taxon>Negativicutes</taxon>
        <taxon>Acetonemataceae</taxon>
        <taxon>Anaeroselena</taxon>
    </lineage>
</organism>
<evidence type="ECO:0000259" key="3">
    <source>
        <dbReference type="PROSITE" id="PS51387"/>
    </source>
</evidence>
<dbReference type="SUPFAM" id="SSF56176">
    <property type="entry name" value="FAD-binding/transporter-associated domain-like"/>
    <property type="match status" value="1"/>
</dbReference>
<keyword evidence="5" id="KW-1185">Reference proteome</keyword>
<dbReference type="PROSITE" id="PS51387">
    <property type="entry name" value="FAD_PCMH"/>
    <property type="match status" value="1"/>
</dbReference>
<dbReference type="InterPro" id="IPR016169">
    <property type="entry name" value="FAD-bd_PCMH_sub2"/>
</dbReference>
<dbReference type="PANTHER" id="PTHR42659:SF9">
    <property type="entry name" value="XANTHINE DEHYDROGENASE FAD-BINDING SUBUNIT XDHB-RELATED"/>
    <property type="match status" value="1"/>
</dbReference>
<evidence type="ECO:0000256" key="2">
    <source>
        <dbReference type="ARBA" id="ARBA00023002"/>
    </source>
</evidence>
<accession>A0ABU3P485</accession>
<dbReference type="InterPro" id="IPR002346">
    <property type="entry name" value="Mopterin_DH_FAD-bd"/>
</dbReference>
<dbReference type="RefSeq" id="WP_413781916.1">
    <property type="nucleotide sequence ID" value="NZ_JAUOZS010000001.1"/>
</dbReference>
<sequence length="289" mass="30461">MSGFGYAEPRTVSEALSLLRVYGASAAVLAGGTDVINQIHLGKRTPTMVINIKKIADLHGEIIVRPDGVEIGALATLTKVAEHPVIQERFAALAEAAVKVGSKQVRNRGTLAGNICNASPAADTVTGLLVFDAVVNVVTGDEGMRAVPLEEFITGPGRTVLSNDELVANVFLPYLPTQAASTYSKLSRREGVDLATVGVAVAATQEGGARIALGAVGPKAFRASRAENLLKSLVIAEKTINEAIRTILEDAKPISDLRGSREYRLAMVEALTRRAINDVTAKLIGLKED</sequence>
<dbReference type="InterPro" id="IPR051312">
    <property type="entry name" value="Diverse_Substr_Oxidored"/>
</dbReference>
<dbReference type="PANTHER" id="PTHR42659">
    <property type="entry name" value="XANTHINE DEHYDROGENASE SUBUNIT C-RELATED"/>
    <property type="match status" value="1"/>
</dbReference>
<feature type="domain" description="FAD-binding PCMH-type" evidence="3">
    <location>
        <begin position="1"/>
        <end position="177"/>
    </location>
</feature>
<dbReference type="SUPFAM" id="SSF55447">
    <property type="entry name" value="CO dehydrogenase flavoprotein C-terminal domain-like"/>
    <property type="match status" value="1"/>
</dbReference>
<dbReference type="SMART" id="SM01092">
    <property type="entry name" value="CO_deh_flav_C"/>
    <property type="match status" value="1"/>
</dbReference>
<dbReference type="InterPro" id="IPR016167">
    <property type="entry name" value="FAD-bd_PCMH_sub1"/>
</dbReference>